<proteinExistence type="predicted"/>
<evidence type="ECO:0000313" key="2">
    <source>
        <dbReference type="EMBL" id="CEN56584.1"/>
    </source>
</evidence>
<dbReference type="GO" id="GO:0030234">
    <property type="term" value="F:enzyme regulator activity"/>
    <property type="evidence" value="ECO:0007669"/>
    <property type="project" value="TreeGrafter"/>
</dbReference>
<evidence type="ECO:0000256" key="1">
    <source>
        <dbReference type="ARBA" id="ARBA00023136"/>
    </source>
</evidence>
<name>A0A0B7J1Q0_9PROT</name>
<dbReference type="HOGENOM" id="CLU_026091_2_0_4"/>
<dbReference type="PANTHER" id="PTHR38038:SF1">
    <property type="entry name" value="PENICILLIN-BINDING PROTEIN ACTIVATOR LPOA"/>
    <property type="match status" value="1"/>
</dbReference>
<keyword evidence="1" id="KW-0472">Membrane</keyword>
<protein>
    <submittedName>
        <fullName evidence="2">Putative lipoprotein-like protein</fullName>
    </submittedName>
</protein>
<keyword evidence="2" id="KW-0449">Lipoprotein</keyword>
<evidence type="ECO:0000313" key="3">
    <source>
        <dbReference type="Proteomes" id="UP000056322"/>
    </source>
</evidence>
<gene>
    <name evidence="2" type="primary">lppC</name>
    <name evidence="2" type="ORF">BN1209_1548</name>
</gene>
<dbReference type="SUPFAM" id="SSF53822">
    <property type="entry name" value="Periplasmic binding protein-like I"/>
    <property type="match status" value="1"/>
</dbReference>
<dbReference type="Proteomes" id="UP000056322">
    <property type="component" value="Chromosome 1"/>
</dbReference>
<accession>A0A0B7J1Q0</accession>
<dbReference type="AlphaFoldDB" id="A0A0B7J1Q0"/>
<dbReference type="GO" id="GO:0009252">
    <property type="term" value="P:peptidoglycan biosynthetic process"/>
    <property type="evidence" value="ECO:0007669"/>
    <property type="project" value="TreeGrafter"/>
</dbReference>
<dbReference type="Gene3D" id="3.40.50.2300">
    <property type="match status" value="2"/>
</dbReference>
<dbReference type="Gene3D" id="1.25.40.650">
    <property type="match status" value="1"/>
</dbReference>
<keyword evidence="3" id="KW-1185">Reference proteome</keyword>
<dbReference type="CDD" id="cd06339">
    <property type="entry name" value="PBP1_YraM_LppC_lipoprotein-like"/>
    <property type="match status" value="1"/>
</dbReference>
<dbReference type="STRING" id="1581680.BN1209_1548"/>
<dbReference type="PANTHER" id="PTHR38038">
    <property type="entry name" value="PENICILLIN-BINDING PROTEIN ACTIVATOR LPOA"/>
    <property type="match status" value="1"/>
</dbReference>
<dbReference type="EMBL" id="LN794158">
    <property type="protein sequence ID" value="CEN56584.1"/>
    <property type="molecule type" value="Genomic_DNA"/>
</dbReference>
<dbReference type="GO" id="GO:0031241">
    <property type="term" value="C:periplasmic side of cell outer membrane"/>
    <property type="evidence" value="ECO:0007669"/>
    <property type="project" value="TreeGrafter"/>
</dbReference>
<dbReference type="InterPro" id="IPR007443">
    <property type="entry name" value="LpoA"/>
</dbReference>
<organism evidence="2 3">
    <name type="scientific">Candidatus Methylopumilus turicensis</name>
    <dbReference type="NCBI Taxonomy" id="1581680"/>
    <lineage>
        <taxon>Bacteria</taxon>
        <taxon>Pseudomonadati</taxon>
        <taxon>Pseudomonadota</taxon>
        <taxon>Betaproteobacteria</taxon>
        <taxon>Nitrosomonadales</taxon>
        <taxon>Methylophilaceae</taxon>
        <taxon>Candidatus Methylopumilus</taxon>
    </lineage>
</organism>
<dbReference type="Pfam" id="PF04348">
    <property type="entry name" value="LppC"/>
    <property type="match status" value="1"/>
</dbReference>
<dbReference type="KEGG" id="mbac:BN1209_1548"/>
<reference evidence="3" key="1">
    <citation type="submission" date="2014-12" db="EMBL/GenBank/DDBJ databases">
        <authorList>
            <person name="Salcher M.M."/>
        </authorList>
    </citation>
    <scope>NUCLEOTIDE SEQUENCE [LARGE SCALE GENOMIC DNA]</scope>
    <source>
        <strain evidence="3">MMS-10A-171</strain>
    </source>
</reference>
<sequence>MLFVLILSAIPTIFGTNNLAYAEKNSKLTKSTEDYFVESYNCLKKNDKVCAQLAAASIPSLSPYSKLLNGIFASIEGDFDTTFLELLPLQTNQSLNLQANVSLHTSLALAYENQSDSLRALEQRVIADALLQKLTPINQEDINANEHQIWEIVSVLSKKNLTEMRGNSNDTNIQGWIDLALAAKYQNNGESNQQAIDRWHLAYPDHAAKNTIASGLLPAPSSKKSIQKAKLKGPVAILLPFSKADLYPISDAIERGFTAAKKIANDNAVVNIYASDVDATHTTLLYQQALNEGARYVLGPFTENEVEAVRHETSSAITLMLHKKENNPSHPNQFFYGLSASDEIQQIIKLAYNLGMTKAAIVKTNQALSQKNAEVFKENWLSTGGLLTVTNADDQNIKQQINECACDMIFIAEPAESARTIRQLLPTNMPTFGLSEIFSGLSANADDAPLKGIRFVDAPWLTDRENPKFLRYKEAAKDLPAGEMQRWFALGADAYQIILALEAMPSNGATIDGLSGKIEINASGQIRRTLSNASFANDGIRLEAPH</sequence>
<dbReference type="InterPro" id="IPR028082">
    <property type="entry name" value="Peripla_BP_I"/>
</dbReference>